<protein>
    <submittedName>
        <fullName evidence="1">Uncharacterized protein</fullName>
    </submittedName>
</protein>
<organism evidence="1 2">
    <name type="scientific">Arsenicicoccus piscis</name>
    <dbReference type="NCBI Taxonomy" id="673954"/>
    <lineage>
        <taxon>Bacteria</taxon>
        <taxon>Bacillati</taxon>
        <taxon>Actinomycetota</taxon>
        <taxon>Actinomycetes</taxon>
        <taxon>Micrococcales</taxon>
        <taxon>Intrasporangiaceae</taxon>
        <taxon>Arsenicicoccus</taxon>
    </lineage>
</organism>
<evidence type="ECO:0000313" key="1">
    <source>
        <dbReference type="EMBL" id="GMA20507.1"/>
    </source>
</evidence>
<name>A0ABQ6HR72_9MICO</name>
<dbReference type="EMBL" id="BSUJ01000001">
    <property type="protein sequence ID" value="GMA20507.1"/>
    <property type="molecule type" value="Genomic_DNA"/>
</dbReference>
<comment type="caution">
    <text evidence="1">The sequence shown here is derived from an EMBL/GenBank/DDBJ whole genome shotgun (WGS) entry which is preliminary data.</text>
</comment>
<keyword evidence="2" id="KW-1185">Reference proteome</keyword>
<accession>A0ABQ6HR72</accession>
<evidence type="ECO:0000313" key="2">
    <source>
        <dbReference type="Proteomes" id="UP001157109"/>
    </source>
</evidence>
<dbReference type="Proteomes" id="UP001157109">
    <property type="component" value="Unassembled WGS sequence"/>
</dbReference>
<proteinExistence type="predicted"/>
<sequence length="79" mass="8796">MTRVTPGRVPMRRIITSRVSGASSQTITVVIKALQSLSITYIAYRNITRSSQTTSLIAPSFPRWMTNLLADVPIPHRRG</sequence>
<reference evidence="2" key="1">
    <citation type="journal article" date="2019" name="Int. J. Syst. Evol. Microbiol.">
        <title>The Global Catalogue of Microorganisms (GCM) 10K type strain sequencing project: providing services to taxonomists for standard genome sequencing and annotation.</title>
        <authorList>
            <consortium name="The Broad Institute Genomics Platform"/>
            <consortium name="The Broad Institute Genome Sequencing Center for Infectious Disease"/>
            <person name="Wu L."/>
            <person name="Ma J."/>
        </authorList>
    </citation>
    <scope>NUCLEOTIDE SEQUENCE [LARGE SCALE GENOMIC DNA]</scope>
    <source>
        <strain evidence="2">NBRC 105830</strain>
    </source>
</reference>
<gene>
    <name evidence="1" type="ORF">GCM10025862_25280</name>
</gene>